<evidence type="ECO:0000313" key="3">
    <source>
        <dbReference type="Proteomes" id="UP000838756"/>
    </source>
</evidence>
<gene>
    <name evidence="2" type="primary">jg14712</name>
    <name evidence="2" type="ORF">PAEG_LOCUS25804</name>
</gene>
<dbReference type="GO" id="GO:0005634">
    <property type="term" value="C:nucleus"/>
    <property type="evidence" value="ECO:0007669"/>
    <property type="project" value="TreeGrafter"/>
</dbReference>
<sequence length="369" mass="43407">MFTVFSRRLYFICDKIPVRHLRNRRFDRPGANPGLDNRLGAFKEDGIKIQDDDVEEFMEQSDSNFYNVGEAYNAHLNETLMGKHKIKLQIVKEKYFKENMPNLLTWSEKEQIRHLAATQPDEWTPQRIAESFPVTEQVAKKLLKYPWKPTTEERIARHDTSAMRNWRELKEGTLDIPEDLRTHFLKFSERKIPPLNKKSIKVDVSQEKIGEFEQIVQRCASNEENNRTSDKFEHSELNSNEESKPTRKDWKKVTLDELASKIKTRLDKGKDVNVPDRMIMDSINTVPSNTVNTNEVNKEIELFNEKKDEKSITNYKKEDTEVVPGPSYPERIRIPKKAYQRGATYKVDDCFYDHDGRFLYRVIGMTDSH</sequence>
<dbReference type="AlphaFoldDB" id="A0A8S4SET0"/>
<name>A0A8S4SET0_9NEOP</name>
<reference evidence="2" key="1">
    <citation type="submission" date="2022-03" db="EMBL/GenBank/DDBJ databases">
        <authorList>
            <person name="Lindestad O."/>
        </authorList>
    </citation>
    <scope>NUCLEOTIDE SEQUENCE</scope>
</reference>
<organism evidence="2 3">
    <name type="scientific">Pararge aegeria aegeria</name>
    <dbReference type="NCBI Taxonomy" id="348720"/>
    <lineage>
        <taxon>Eukaryota</taxon>
        <taxon>Metazoa</taxon>
        <taxon>Ecdysozoa</taxon>
        <taxon>Arthropoda</taxon>
        <taxon>Hexapoda</taxon>
        <taxon>Insecta</taxon>
        <taxon>Pterygota</taxon>
        <taxon>Neoptera</taxon>
        <taxon>Endopterygota</taxon>
        <taxon>Lepidoptera</taxon>
        <taxon>Glossata</taxon>
        <taxon>Ditrysia</taxon>
        <taxon>Papilionoidea</taxon>
        <taxon>Nymphalidae</taxon>
        <taxon>Satyrinae</taxon>
        <taxon>Satyrini</taxon>
        <taxon>Parargina</taxon>
        <taxon>Pararge</taxon>
    </lineage>
</organism>
<feature type="region of interest" description="Disordered" evidence="1">
    <location>
        <begin position="220"/>
        <end position="248"/>
    </location>
</feature>
<dbReference type="EMBL" id="CAKXAJ010026349">
    <property type="protein sequence ID" value="CAH2267242.1"/>
    <property type="molecule type" value="Genomic_DNA"/>
</dbReference>
<proteinExistence type="predicted"/>
<accession>A0A8S4SET0</accession>
<dbReference type="InterPro" id="IPR010487">
    <property type="entry name" value="NGRN/Rrg9"/>
</dbReference>
<dbReference type="PANTHER" id="PTHR13475:SF3">
    <property type="entry name" value="NEUGRIN"/>
    <property type="match status" value="1"/>
</dbReference>
<dbReference type="Proteomes" id="UP000838756">
    <property type="component" value="Unassembled WGS sequence"/>
</dbReference>
<dbReference type="Pfam" id="PF06413">
    <property type="entry name" value="Neugrin"/>
    <property type="match status" value="1"/>
</dbReference>
<protein>
    <submittedName>
        <fullName evidence="2">Jg14712 protein</fullName>
    </submittedName>
</protein>
<keyword evidence="3" id="KW-1185">Reference proteome</keyword>
<comment type="caution">
    <text evidence="2">The sequence shown here is derived from an EMBL/GenBank/DDBJ whole genome shotgun (WGS) entry which is preliminary data.</text>
</comment>
<dbReference type="PANTHER" id="PTHR13475">
    <property type="entry name" value="NEUGRIN"/>
    <property type="match status" value="1"/>
</dbReference>
<dbReference type="OrthoDB" id="6415470at2759"/>
<evidence type="ECO:0000313" key="2">
    <source>
        <dbReference type="EMBL" id="CAH2267242.1"/>
    </source>
</evidence>
<evidence type="ECO:0000256" key="1">
    <source>
        <dbReference type="SAM" id="MobiDB-lite"/>
    </source>
</evidence>
<feature type="compositionally biased region" description="Basic and acidic residues" evidence="1">
    <location>
        <begin position="224"/>
        <end position="248"/>
    </location>
</feature>